<keyword evidence="4 10" id="KW-0732">Signal</keyword>
<dbReference type="PANTHER" id="PTHR48063:SF16">
    <property type="entry name" value="LRR RECEPTOR-LIKE SERINE_THREONINE-PROTEIN KINASE GSO1"/>
    <property type="match status" value="1"/>
</dbReference>
<keyword evidence="2" id="KW-0433">Leucine-rich repeat</keyword>
<dbReference type="OrthoDB" id="1937783at2759"/>
<organism evidence="12 13">
    <name type="scientific">Senna tora</name>
    <dbReference type="NCBI Taxonomy" id="362788"/>
    <lineage>
        <taxon>Eukaryota</taxon>
        <taxon>Viridiplantae</taxon>
        <taxon>Streptophyta</taxon>
        <taxon>Embryophyta</taxon>
        <taxon>Tracheophyta</taxon>
        <taxon>Spermatophyta</taxon>
        <taxon>Magnoliopsida</taxon>
        <taxon>eudicotyledons</taxon>
        <taxon>Gunneridae</taxon>
        <taxon>Pentapetalae</taxon>
        <taxon>rosids</taxon>
        <taxon>fabids</taxon>
        <taxon>Fabales</taxon>
        <taxon>Fabaceae</taxon>
        <taxon>Caesalpinioideae</taxon>
        <taxon>Cassia clade</taxon>
        <taxon>Senna</taxon>
    </lineage>
</organism>
<dbReference type="AlphaFoldDB" id="A0A834TMJ1"/>
<sequence length="90" mass="10001">MKLLFPLFWFLIASSIGSSNGHQLVDCLASDGEALLDFKFGLEDPDNVLSSWNGTNCCEWYGIRCNNNTGAVVSIDLHGGYGFRNYNIYN</sequence>
<keyword evidence="13" id="KW-1185">Reference proteome</keyword>
<dbReference type="InterPro" id="IPR013210">
    <property type="entry name" value="LRR_N_plant-typ"/>
</dbReference>
<feature type="chain" id="PRO_5033015787" evidence="10">
    <location>
        <begin position="22"/>
        <end position="90"/>
    </location>
</feature>
<comment type="caution">
    <text evidence="12">The sequence shown here is derived from an EMBL/GenBank/DDBJ whole genome shotgun (WGS) entry which is preliminary data.</text>
</comment>
<dbReference type="InterPro" id="IPR046956">
    <property type="entry name" value="RLP23-like"/>
</dbReference>
<dbReference type="InterPro" id="IPR032675">
    <property type="entry name" value="LRR_dom_sf"/>
</dbReference>
<dbReference type="Gene3D" id="3.80.10.10">
    <property type="entry name" value="Ribonuclease Inhibitor"/>
    <property type="match status" value="1"/>
</dbReference>
<evidence type="ECO:0000313" key="13">
    <source>
        <dbReference type="Proteomes" id="UP000634136"/>
    </source>
</evidence>
<name>A0A834TMJ1_9FABA</name>
<evidence type="ECO:0000256" key="1">
    <source>
        <dbReference type="ARBA" id="ARBA00004479"/>
    </source>
</evidence>
<proteinExistence type="predicted"/>
<reference evidence="12" key="1">
    <citation type="submission" date="2020-09" db="EMBL/GenBank/DDBJ databases">
        <title>Genome-Enabled Discovery of Anthraquinone Biosynthesis in Senna tora.</title>
        <authorList>
            <person name="Kang S.-H."/>
            <person name="Pandey R.P."/>
            <person name="Lee C.-M."/>
            <person name="Sim J.-S."/>
            <person name="Jeong J.-T."/>
            <person name="Choi B.-S."/>
            <person name="Jung M."/>
            <person name="Ginzburg D."/>
            <person name="Zhao K."/>
            <person name="Won S.Y."/>
            <person name="Oh T.-J."/>
            <person name="Yu Y."/>
            <person name="Kim N.-H."/>
            <person name="Lee O.R."/>
            <person name="Lee T.-H."/>
            <person name="Bashyal P."/>
            <person name="Kim T.-S."/>
            <person name="Lee W.-H."/>
            <person name="Kawkins C."/>
            <person name="Kim C.-K."/>
            <person name="Kim J.S."/>
            <person name="Ahn B.O."/>
            <person name="Rhee S.Y."/>
            <person name="Sohng J.K."/>
        </authorList>
    </citation>
    <scope>NUCLEOTIDE SEQUENCE</scope>
    <source>
        <tissue evidence="12">Leaf</tissue>
    </source>
</reference>
<keyword evidence="9" id="KW-0325">Glycoprotein</keyword>
<evidence type="ECO:0000259" key="11">
    <source>
        <dbReference type="Pfam" id="PF08263"/>
    </source>
</evidence>
<dbReference type="EMBL" id="JAAIUW010000007">
    <property type="protein sequence ID" value="KAF7824382.1"/>
    <property type="molecule type" value="Genomic_DNA"/>
</dbReference>
<dbReference type="Pfam" id="PF08263">
    <property type="entry name" value="LRRNT_2"/>
    <property type="match status" value="1"/>
</dbReference>
<evidence type="ECO:0000256" key="5">
    <source>
        <dbReference type="ARBA" id="ARBA00022737"/>
    </source>
</evidence>
<comment type="subcellular location">
    <subcellularLocation>
        <location evidence="1">Membrane</location>
        <topology evidence="1">Single-pass type I membrane protein</topology>
    </subcellularLocation>
</comment>
<dbReference type="PANTHER" id="PTHR48063">
    <property type="entry name" value="LRR RECEPTOR-LIKE KINASE"/>
    <property type="match status" value="1"/>
</dbReference>
<keyword evidence="3" id="KW-0812">Transmembrane</keyword>
<evidence type="ECO:0000256" key="4">
    <source>
        <dbReference type="ARBA" id="ARBA00022729"/>
    </source>
</evidence>
<evidence type="ECO:0000256" key="10">
    <source>
        <dbReference type="SAM" id="SignalP"/>
    </source>
</evidence>
<evidence type="ECO:0000256" key="2">
    <source>
        <dbReference type="ARBA" id="ARBA00022614"/>
    </source>
</evidence>
<evidence type="ECO:0000256" key="8">
    <source>
        <dbReference type="ARBA" id="ARBA00023170"/>
    </source>
</evidence>
<keyword evidence="6" id="KW-1133">Transmembrane helix</keyword>
<evidence type="ECO:0000256" key="3">
    <source>
        <dbReference type="ARBA" id="ARBA00022692"/>
    </source>
</evidence>
<evidence type="ECO:0000313" key="12">
    <source>
        <dbReference type="EMBL" id="KAF7824382.1"/>
    </source>
</evidence>
<evidence type="ECO:0000256" key="9">
    <source>
        <dbReference type="ARBA" id="ARBA00023180"/>
    </source>
</evidence>
<protein>
    <submittedName>
        <fullName evidence="12">Receptor-like protein EIX1</fullName>
    </submittedName>
</protein>
<evidence type="ECO:0000256" key="6">
    <source>
        <dbReference type="ARBA" id="ARBA00022989"/>
    </source>
</evidence>
<keyword evidence="5" id="KW-0677">Repeat</keyword>
<gene>
    <name evidence="12" type="ORF">G2W53_022526</name>
</gene>
<keyword evidence="8 12" id="KW-0675">Receptor</keyword>
<feature type="signal peptide" evidence="10">
    <location>
        <begin position="1"/>
        <end position="21"/>
    </location>
</feature>
<keyword evidence="7" id="KW-0472">Membrane</keyword>
<dbReference type="Proteomes" id="UP000634136">
    <property type="component" value="Unassembled WGS sequence"/>
</dbReference>
<evidence type="ECO:0000256" key="7">
    <source>
        <dbReference type="ARBA" id="ARBA00023136"/>
    </source>
</evidence>
<feature type="domain" description="Leucine-rich repeat-containing N-terminal plant-type" evidence="11">
    <location>
        <begin position="29"/>
        <end position="66"/>
    </location>
</feature>
<accession>A0A834TMJ1</accession>
<dbReference type="GO" id="GO:0016020">
    <property type="term" value="C:membrane"/>
    <property type="evidence" value="ECO:0007669"/>
    <property type="project" value="UniProtKB-SubCell"/>
</dbReference>